<proteinExistence type="predicted"/>
<dbReference type="EMBL" id="CBXV010000004">
    <property type="protein sequence ID" value="CDM65419.1"/>
    <property type="molecule type" value="Genomic_DNA"/>
</dbReference>
<evidence type="ECO:0000313" key="3">
    <source>
        <dbReference type="Proteomes" id="UP000031518"/>
    </source>
</evidence>
<reference evidence="2 3" key="1">
    <citation type="submission" date="2013-12" db="EMBL/GenBank/DDBJ databases">
        <authorList>
            <person name="Stott M."/>
        </authorList>
    </citation>
    <scope>NUCLEOTIDE SEQUENCE [LARGE SCALE GENOMIC DNA]</scope>
    <source>
        <strain evidence="2 3">K22</strain>
    </source>
</reference>
<reference evidence="2 3" key="2">
    <citation type="submission" date="2015-01" db="EMBL/GenBank/DDBJ databases">
        <title>Complete genome sequence of Pyrinomonas methylaliphatogenes type strain K22T.</title>
        <authorList>
            <person name="Lee K.C.Y."/>
            <person name="Power J.F."/>
            <person name="Dunfield P.F."/>
            <person name="Morgan X.C."/>
            <person name="Huttenhower C."/>
            <person name="Stott M.B."/>
        </authorList>
    </citation>
    <scope>NUCLEOTIDE SEQUENCE [LARGE SCALE GENOMIC DNA]</scope>
    <source>
        <strain evidence="2 3">K22</strain>
    </source>
</reference>
<keyword evidence="3" id="KW-1185">Reference proteome</keyword>
<dbReference type="Proteomes" id="UP000031518">
    <property type="component" value="Unassembled WGS sequence"/>
</dbReference>
<dbReference type="STRING" id="454194.PYK22_01418"/>
<dbReference type="NCBIfam" id="NF033573">
    <property type="entry name" value="transpos_IS200"/>
    <property type="match status" value="1"/>
</dbReference>
<dbReference type="InterPro" id="IPR036515">
    <property type="entry name" value="Transposase_17_sf"/>
</dbReference>
<dbReference type="InterPro" id="IPR002686">
    <property type="entry name" value="Transposase_17"/>
</dbReference>
<dbReference type="GO" id="GO:0004803">
    <property type="term" value="F:transposase activity"/>
    <property type="evidence" value="ECO:0007669"/>
    <property type="project" value="InterPro"/>
</dbReference>
<feature type="domain" description="Transposase IS200-like" evidence="1">
    <location>
        <begin position="18"/>
        <end position="134"/>
    </location>
</feature>
<protein>
    <submittedName>
        <fullName evidence="2">Transposase</fullName>
    </submittedName>
</protein>
<name>A0A0B6WYP3_9BACT</name>
<accession>A0A0B6WYP3</accession>
<evidence type="ECO:0000259" key="1">
    <source>
        <dbReference type="SMART" id="SM01321"/>
    </source>
</evidence>
<gene>
    <name evidence="2" type="ORF">PYK22_01418</name>
</gene>
<dbReference type="AlphaFoldDB" id="A0A0B6WYP3"/>
<dbReference type="PANTHER" id="PTHR33360:SF2">
    <property type="entry name" value="TRANSPOSASE FOR INSERTION SEQUENCE ELEMENT IS200"/>
    <property type="match status" value="1"/>
</dbReference>
<sequence>MCYTVLVSTAYKHKNTSVSLLRYHFVFVPKRRRKILVGPLAERLEVLLRAKAAELGWEIIALEIMPDHVHLFISVDPNVAPNQIAHRLKGYTSHVLRREFPHLIRLPALWTRSYFVSTARMVSSKTIEQYIAAQKTRD</sequence>
<dbReference type="GO" id="GO:0006313">
    <property type="term" value="P:DNA transposition"/>
    <property type="evidence" value="ECO:0007669"/>
    <property type="project" value="InterPro"/>
</dbReference>
<dbReference type="Gene3D" id="3.30.70.1290">
    <property type="entry name" value="Transposase IS200-like"/>
    <property type="match status" value="1"/>
</dbReference>
<dbReference type="Pfam" id="PF01797">
    <property type="entry name" value="Y1_Tnp"/>
    <property type="match status" value="1"/>
</dbReference>
<evidence type="ECO:0000313" key="2">
    <source>
        <dbReference type="EMBL" id="CDM65419.1"/>
    </source>
</evidence>
<dbReference type="GO" id="GO:0003677">
    <property type="term" value="F:DNA binding"/>
    <property type="evidence" value="ECO:0007669"/>
    <property type="project" value="InterPro"/>
</dbReference>
<dbReference type="SUPFAM" id="SSF143422">
    <property type="entry name" value="Transposase IS200-like"/>
    <property type="match status" value="1"/>
</dbReference>
<organism evidence="2 3">
    <name type="scientific">Pyrinomonas methylaliphatogenes</name>
    <dbReference type="NCBI Taxonomy" id="454194"/>
    <lineage>
        <taxon>Bacteria</taxon>
        <taxon>Pseudomonadati</taxon>
        <taxon>Acidobacteriota</taxon>
        <taxon>Blastocatellia</taxon>
        <taxon>Blastocatellales</taxon>
        <taxon>Pyrinomonadaceae</taxon>
        <taxon>Pyrinomonas</taxon>
    </lineage>
</organism>
<dbReference type="PANTHER" id="PTHR33360">
    <property type="entry name" value="TRANSPOSASE FOR INSERTION SEQUENCE ELEMENT IS200"/>
    <property type="match status" value="1"/>
</dbReference>
<dbReference type="SMART" id="SM01321">
    <property type="entry name" value="Y1_Tnp"/>
    <property type="match status" value="1"/>
</dbReference>